<evidence type="ECO:0000313" key="4">
    <source>
        <dbReference type="Proteomes" id="UP001314241"/>
    </source>
</evidence>
<gene>
    <name evidence="3" type="ORF">R54876_GBNLAHCA_01079</name>
</gene>
<reference evidence="3 4" key="1">
    <citation type="submission" date="2024-01" db="EMBL/GenBank/DDBJ databases">
        <authorList>
            <person name="Botero Cardona J."/>
        </authorList>
    </citation>
    <scope>NUCLEOTIDE SEQUENCE [LARGE SCALE GENOMIC DNA]</scope>
    <source>
        <strain evidence="3 4">LMG 33000</strain>
    </source>
</reference>
<dbReference type="InterPro" id="IPR006829">
    <property type="entry name" value="LXG_dom"/>
</dbReference>
<evidence type="ECO:0000259" key="2">
    <source>
        <dbReference type="PROSITE" id="PS51756"/>
    </source>
</evidence>
<feature type="domain" description="LXG" evidence="2">
    <location>
        <begin position="1"/>
        <end position="215"/>
    </location>
</feature>
<sequence>MALRYILKDAQKQAEQSNQVCQQVLSYLKQVRASLQNFADLKEEVGPSVKTAQDFAITIYDPLAHGLENLCDEIISQNKRFIKLYQDEVANVSLAEDEIRTQVNEVKQMRLMAESLQLENQAGDEIDQEYKAAEQKLTHKMQKLEQYNDRTAGYFEEARYLFVQIQTGLRELASQTHFNTKRGEFSTDKMDLSWLGNLKQYDKEHVFAKRYGIPEPLDTDLGTYHRYLEEIIEQEAALREAGWSDDKVKKYFNDLGKRVVDSKSNEIISQVREAFQATGIES</sequence>
<dbReference type="Proteomes" id="UP001314241">
    <property type="component" value="Unassembled WGS sequence"/>
</dbReference>
<evidence type="ECO:0000313" key="3">
    <source>
        <dbReference type="EMBL" id="CAK8054510.1"/>
    </source>
</evidence>
<comment type="similarity">
    <text evidence="1">In the N-terminal section; belongs to the LXG family.</text>
</comment>
<proteinExistence type="inferred from homology"/>
<comment type="caution">
    <text evidence="3">The sequence shown here is derived from an EMBL/GenBank/DDBJ whole genome shotgun (WGS) entry which is preliminary data.</text>
</comment>
<name>A0ABP0ERQ6_9LACO</name>
<dbReference type="RefSeq" id="WP_349642058.1">
    <property type="nucleotide sequence ID" value="NZ_CAWVOH010000002.1"/>
</dbReference>
<dbReference type="EMBL" id="CAWVOH010000002">
    <property type="protein sequence ID" value="CAK8054510.1"/>
    <property type="molecule type" value="Genomic_DNA"/>
</dbReference>
<dbReference type="PROSITE" id="PS51756">
    <property type="entry name" value="LXG"/>
    <property type="match status" value="1"/>
</dbReference>
<keyword evidence="4" id="KW-1185">Reference proteome</keyword>
<protein>
    <submittedName>
        <fullName evidence="3">Toxin component of the YeeF-YezG toxin-antitoxin module (YeeF)</fullName>
    </submittedName>
</protein>
<organism evidence="3 4">
    <name type="scientific">Eupransor demetentiae</name>
    <dbReference type="NCBI Taxonomy" id="3109584"/>
    <lineage>
        <taxon>Bacteria</taxon>
        <taxon>Bacillati</taxon>
        <taxon>Bacillota</taxon>
        <taxon>Bacilli</taxon>
        <taxon>Lactobacillales</taxon>
        <taxon>Lactobacillaceae</taxon>
        <taxon>Eupransor</taxon>
    </lineage>
</organism>
<accession>A0ABP0ERQ6</accession>
<evidence type="ECO:0000256" key="1">
    <source>
        <dbReference type="ARBA" id="ARBA00034117"/>
    </source>
</evidence>